<dbReference type="PRINTS" id="PR00332">
    <property type="entry name" value="HISTRIAD"/>
</dbReference>
<evidence type="ECO:0000256" key="3">
    <source>
        <dbReference type="PIRSR" id="PIRSR601310-1"/>
    </source>
</evidence>
<dbReference type="Pfam" id="PF11969">
    <property type="entry name" value="DcpS_C"/>
    <property type="match status" value="1"/>
</dbReference>
<evidence type="ECO:0000313" key="5">
    <source>
        <dbReference type="Proteomes" id="UP001300502"/>
    </source>
</evidence>
<evidence type="ECO:0000256" key="1">
    <source>
        <dbReference type="ARBA" id="ARBA00022741"/>
    </source>
</evidence>
<dbReference type="GO" id="GO:0016787">
    <property type="term" value="F:hydrolase activity"/>
    <property type="evidence" value="ECO:0007669"/>
    <property type="project" value="UniProtKB-KW"/>
</dbReference>
<evidence type="ECO:0008006" key="6">
    <source>
        <dbReference type="Google" id="ProtNLM"/>
    </source>
</evidence>
<name>A0AAV9IM47_9RHOD</name>
<gene>
    <name evidence="4" type="ORF">GAYE_SCF55G6294</name>
</gene>
<evidence type="ECO:0000313" key="4">
    <source>
        <dbReference type="EMBL" id="KAK4528353.1"/>
    </source>
</evidence>
<evidence type="ECO:0000256" key="2">
    <source>
        <dbReference type="ARBA" id="ARBA00022801"/>
    </source>
</evidence>
<dbReference type="AlphaFoldDB" id="A0AAV9IM47"/>
<feature type="active site" description="Tele-AMP-histidine intermediate" evidence="3">
    <location>
        <position position="101"/>
    </location>
</feature>
<dbReference type="GO" id="GO:0000166">
    <property type="term" value="F:nucleotide binding"/>
    <property type="evidence" value="ECO:0007669"/>
    <property type="project" value="UniProtKB-KW"/>
</dbReference>
<dbReference type="PANTHER" id="PTHR12486:SF5">
    <property type="entry name" value="ADENOSINE 5'-MONOPHOSPHORAMIDASE HINT3"/>
    <property type="match status" value="1"/>
</dbReference>
<dbReference type="Gene3D" id="3.30.428.10">
    <property type="entry name" value="HIT-like"/>
    <property type="match status" value="1"/>
</dbReference>
<dbReference type="Proteomes" id="UP001300502">
    <property type="component" value="Unassembled WGS sequence"/>
</dbReference>
<reference evidence="4 5" key="1">
    <citation type="submission" date="2022-07" db="EMBL/GenBank/DDBJ databases">
        <title>Genome-wide signatures of adaptation to extreme environments.</title>
        <authorList>
            <person name="Cho C.H."/>
            <person name="Yoon H.S."/>
        </authorList>
    </citation>
    <scope>NUCLEOTIDE SEQUENCE [LARGE SCALE GENOMIC DNA]</scope>
    <source>
        <strain evidence="4 5">108.79 E11</strain>
    </source>
</reference>
<proteinExistence type="predicted"/>
<dbReference type="EMBL" id="JANCYU010000063">
    <property type="protein sequence ID" value="KAK4528353.1"/>
    <property type="molecule type" value="Genomic_DNA"/>
</dbReference>
<keyword evidence="5" id="KW-1185">Reference proteome</keyword>
<organism evidence="4 5">
    <name type="scientific">Galdieria yellowstonensis</name>
    <dbReference type="NCBI Taxonomy" id="3028027"/>
    <lineage>
        <taxon>Eukaryota</taxon>
        <taxon>Rhodophyta</taxon>
        <taxon>Bangiophyceae</taxon>
        <taxon>Galdieriales</taxon>
        <taxon>Galdieriaceae</taxon>
        <taxon>Galdieria</taxon>
    </lineage>
</organism>
<dbReference type="SUPFAM" id="SSF54197">
    <property type="entry name" value="HIT-like"/>
    <property type="match status" value="1"/>
</dbReference>
<protein>
    <recommendedName>
        <fullName evidence="6">HIT domain-containing protein</fullName>
    </recommendedName>
</protein>
<comment type="caution">
    <text evidence="4">The sequence shown here is derived from an EMBL/GenBank/DDBJ whole genome shotgun (WGS) entry which is preliminary data.</text>
</comment>
<dbReference type="PANTHER" id="PTHR12486">
    <property type="entry name" value="APRATAXIN-RELATED"/>
    <property type="match status" value="1"/>
</dbReference>
<keyword evidence="1" id="KW-0547">Nucleotide-binding</keyword>
<dbReference type="InterPro" id="IPR036265">
    <property type="entry name" value="HIT-like_sf"/>
</dbReference>
<dbReference type="InterPro" id="IPR001310">
    <property type="entry name" value="Histidine_triad_HIT"/>
</dbReference>
<keyword evidence="2" id="KW-0378">Hydrolase</keyword>
<accession>A0AAV9IM47</accession>
<sequence>MYTTQQEPWKEFFSPRPEDIVYEDAHVIAFRDKTPQAARHFLVVPRAVRIKGVEQLSREHVPLLNHMIQVGHHILNTTSLLPHQYRMGFHVKPFRSIPYLHMHCLLLPFRNTWQRIRFSEASGGFISAFRLLGRIQAR</sequence>